<reference evidence="2 3" key="1">
    <citation type="submission" date="2017-03" db="EMBL/GenBank/DDBJ databases">
        <title>Genomes of endolithic fungi from Antarctica.</title>
        <authorList>
            <person name="Coleine C."/>
            <person name="Masonjones S."/>
            <person name="Stajich J.E."/>
        </authorList>
    </citation>
    <scope>NUCLEOTIDE SEQUENCE [LARGE SCALE GENOMIC DNA]</scope>
    <source>
        <strain evidence="2 3">CCFEE 5184</strain>
    </source>
</reference>
<feature type="compositionally biased region" description="Low complexity" evidence="1">
    <location>
        <begin position="172"/>
        <end position="188"/>
    </location>
</feature>
<protein>
    <submittedName>
        <fullName evidence="2">Uncharacterized protein</fullName>
    </submittedName>
</protein>
<dbReference type="EMBL" id="NAJQ01000435">
    <property type="protein sequence ID" value="TKA69731.1"/>
    <property type="molecule type" value="Genomic_DNA"/>
</dbReference>
<dbReference type="Proteomes" id="UP000309340">
    <property type="component" value="Unassembled WGS sequence"/>
</dbReference>
<dbReference type="STRING" id="329884.A0A4U0X1T7"/>
<comment type="caution">
    <text evidence="2">The sequence shown here is derived from an EMBL/GenBank/DDBJ whole genome shotgun (WGS) entry which is preliminary data.</text>
</comment>
<evidence type="ECO:0000313" key="2">
    <source>
        <dbReference type="EMBL" id="TKA69731.1"/>
    </source>
</evidence>
<evidence type="ECO:0000313" key="3">
    <source>
        <dbReference type="Proteomes" id="UP000309340"/>
    </source>
</evidence>
<accession>A0A4U0X1T7</accession>
<name>A0A4U0X1T7_9PEZI</name>
<feature type="compositionally biased region" description="Polar residues" evidence="1">
    <location>
        <begin position="83"/>
        <end position="97"/>
    </location>
</feature>
<gene>
    <name evidence="2" type="ORF">B0A55_05275</name>
</gene>
<dbReference type="AlphaFoldDB" id="A0A4U0X1T7"/>
<dbReference type="OrthoDB" id="3649215at2759"/>
<keyword evidence="3" id="KW-1185">Reference proteome</keyword>
<sequence length="221" mass="21604">MAFIANWAIDKVQTTAAGYLKTGIQAGGNLAGNTVGGVGSLIENGGRTFGEGTVGGGIKGVGGYINNYGDGIKGSMAADGPVNSAQKKTAVQPSTKNRITDLGDVEQKSPAAARKTLPSTGGLPKALPAASTPRASGAPRPVGGGGGAAAKPAPAADGKARINPASRPKPPITGAATKPTGTAARPKPQSNAAVGAKPTGKPTQDGKVRISAASRPKPVVK</sequence>
<proteinExistence type="predicted"/>
<feature type="region of interest" description="Disordered" evidence="1">
    <location>
        <begin position="79"/>
        <end position="221"/>
    </location>
</feature>
<organism evidence="2 3">
    <name type="scientific">Friedmanniomyces simplex</name>
    <dbReference type="NCBI Taxonomy" id="329884"/>
    <lineage>
        <taxon>Eukaryota</taxon>
        <taxon>Fungi</taxon>
        <taxon>Dikarya</taxon>
        <taxon>Ascomycota</taxon>
        <taxon>Pezizomycotina</taxon>
        <taxon>Dothideomycetes</taxon>
        <taxon>Dothideomycetidae</taxon>
        <taxon>Mycosphaerellales</taxon>
        <taxon>Teratosphaeriaceae</taxon>
        <taxon>Friedmanniomyces</taxon>
    </lineage>
</organism>
<feature type="compositionally biased region" description="Basic and acidic residues" evidence="1">
    <location>
        <begin position="98"/>
        <end position="107"/>
    </location>
</feature>
<evidence type="ECO:0000256" key="1">
    <source>
        <dbReference type="SAM" id="MobiDB-lite"/>
    </source>
</evidence>